<dbReference type="Pfam" id="PF02782">
    <property type="entry name" value="FGGY_C"/>
    <property type="match status" value="1"/>
</dbReference>
<evidence type="ECO:0000259" key="7">
    <source>
        <dbReference type="Pfam" id="PF00370"/>
    </source>
</evidence>
<protein>
    <recommendedName>
        <fullName evidence="6">Xylulose kinase</fullName>
        <shortName evidence="6">Xylulokinase</shortName>
        <ecNumber evidence="6">2.7.1.17</ecNumber>
    </recommendedName>
</protein>
<dbReference type="GO" id="GO:0005997">
    <property type="term" value="P:xylulose metabolic process"/>
    <property type="evidence" value="ECO:0007669"/>
    <property type="project" value="InterPro"/>
</dbReference>
<keyword evidence="6" id="KW-0859">Xylose metabolism</keyword>
<dbReference type="GO" id="GO:0004856">
    <property type="term" value="F:D-xylulokinase activity"/>
    <property type="evidence" value="ECO:0007669"/>
    <property type="project" value="UniProtKB-EC"/>
</dbReference>
<comment type="similarity">
    <text evidence="1 6">Belongs to the FGGY kinase family.</text>
</comment>
<dbReference type="PIRSF" id="PIRSF000538">
    <property type="entry name" value="GlpK"/>
    <property type="match status" value="1"/>
</dbReference>
<dbReference type="AlphaFoldDB" id="A0A4R1N8B7"/>
<accession>A0A4R1N8B7</accession>
<gene>
    <name evidence="6" type="primary">xylB</name>
    <name evidence="9" type="ORF">EZJ58_1619</name>
</gene>
<proteinExistence type="inferred from homology"/>
<dbReference type="OrthoDB" id="9805576at2"/>
<sequence>MIRDIAAGIDSSTQSCTVLLRSLGDGGVIAQARAPHPSTTPPCSEQDPEAWWQALCLALGELREYWPRIAALSVGGQGHGLVILDENGRPLRPAKLWNDTESAPQARWLLQQLTPLEWACATGSVPGPAMTIAKLAWTEQHHPGLLARSRRIMLPFDYLVYRLCGRSVTERGGASGTGYFNPFDNSWQPQLAALVNPDIDWPARWPEIIPSHGLAGEVTAAAGLPELTGALVGVGTGDNMSAALGMNVQPGDVAISIGTSGTLYGITPQGIIDPTGTLNVYADAAGRYMPMITTLNAAKVTDTFRRLLNVSTEDFDSLALSCEPGAGGLVLLPYLDGERTPNLPDAHGRLDGLRTTTTPQHLARAAVEGVLCGLLMGRETLLGYGFNMSGRLLLTGGAARSRAYRQILADLSGQDVWVSPVAETAAAGAAIQAAAIAAGCSNDDMAGRWSVPLQAAAQPRADAGPVLKNYVRSAHSFLESHHAST</sequence>
<dbReference type="InterPro" id="IPR050406">
    <property type="entry name" value="FGGY_Carb_Kinase"/>
</dbReference>
<dbReference type="InterPro" id="IPR000577">
    <property type="entry name" value="Carb_kinase_FGGY"/>
</dbReference>
<dbReference type="InterPro" id="IPR043129">
    <property type="entry name" value="ATPase_NBD"/>
</dbReference>
<dbReference type="PANTHER" id="PTHR43095">
    <property type="entry name" value="SUGAR KINASE"/>
    <property type="match status" value="1"/>
</dbReference>
<dbReference type="EC" id="2.7.1.17" evidence="6"/>
<comment type="caution">
    <text evidence="9">The sequence shown here is derived from an EMBL/GenBank/DDBJ whole genome shotgun (WGS) entry which is preliminary data.</text>
</comment>
<name>A0A4R1N8B7_9GAMM</name>
<dbReference type="Proteomes" id="UP000294555">
    <property type="component" value="Unassembled WGS sequence"/>
</dbReference>
<keyword evidence="2 6" id="KW-0808">Transferase</keyword>
<evidence type="ECO:0000256" key="6">
    <source>
        <dbReference type="RuleBase" id="RU364073"/>
    </source>
</evidence>
<evidence type="ECO:0000256" key="5">
    <source>
        <dbReference type="ARBA" id="ARBA00022840"/>
    </source>
</evidence>
<evidence type="ECO:0000259" key="8">
    <source>
        <dbReference type="Pfam" id="PF02782"/>
    </source>
</evidence>
<keyword evidence="5 6" id="KW-0067">ATP-binding</keyword>
<dbReference type="InterPro" id="IPR006000">
    <property type="entry name" value="Xylulokinase"/>
</dbReference>
<dbReference type="GO" id="GO:0042732">
    <property type="term" value="P:D-xylose metabolic process"/>
    <property type="evidence" value="ECO:0007669"/>
    <property type="project" value="UniProtKB-KW"/>
</dbReference>
<reference evidence="9 10" key="1">
    <citation type="submission" date="2019-02" db="EMBL/GenBank/DDBJ databases">
        <title>Investigation of anaerobic lignin degradation for improved lignocellulosic biofuels.</title>
        <authorList>
            <person name="Deangelis K."/>
        </authorList>
    </citation>
    <scope>NUCLEOTIDE SEQUENCE [LARGE SCALE GENOMIC DNA]</scope>
    <source>
        <strain evidence="9 10">159R</strain>
    </source>
</reference>
<dbReference type="EMBL" id="SJOI01000001">
    <property type="protein sequence ID" value="TCL03544.1"/>
    <property type="molecule type" value="Genomic_DNA"/>
</dbReference>
<dbReference type="InterPro" id="IPR018484">
    <property type="entry name" value="FGGY_N"/>
</dbReference>
<evidence type="ECO:0000313" key="9">
    <source>
        <dbReference type="EMBL" id="TCL03544.1"/>
    </source>
</evidence>
<dbReference type="InterPro" id="IPR018485">
    <property type="entry name" value="FGGY_C"/>
</dbReference>
<dbReference type="GO" id="GO:0005524">
    <property type="term" value="F:ATP binding"/>
    <property type="evidence" value="ECO:0007669"/>
    <property type="project" value="UniProtKB-KW"/>
</dbReference>
<keyword evidence="6" id="KW-0119">Carbohydrate metabolism</keyword>
<evidence type="ECO:0000313" key="10">
    <source>
        <dbReference type="Proteomes" id="UP000294555"/>
    </source>
</evidence>
<organism evidence="9 10">
    <name type="scientific">Sodalis ligni</name>
    <dbReference type="NCBI Taxonomy" id="2697027"/>
    <lineage>
        <taxon>Bacteria</taxon>
        <taxon>Pseudomonadati</taxon>
        <taxon>Pseudomonadota</taxon>
        <taxon>Gammaproteobacteria</taxon>
        <taxon>Enterobacterales</taxon>
        <taxon>Bruguierivoracaceae</taxon>
        <taxon>Sodalis</taxon>
    </lineage>
</organism>
<dbReference type="Pfam" id="PF00370">
    <property type="entry name" value="FGGY_N"/>
    <property type="match status" value="1"/>
</dbReference>
<feature type="domain" description="Carbohydrate kinase FGGY C-terminal" evidence="8">
    <location>
        <begin position="254"/>
        <end position="435"/>
    </location>
</feature>
<keyword evidence="3 6" id="KW-0547">Nucleotide-binding</keyword>
<keyword evidence="10" id="KW-1185">Reference proteome</keyword>
<evidence type="ECO:0000256" key="3">
    <source>
        <dbReference type="ARBA" id="ARBA00022741"/>
    </source>
</evidence>
<evidence type="ECO:0000256" key="4">
    <source>
        <dbReference type="ARBA" id="ARBA00022777"/>
    </source>
</evidence>
<dbReference type="NCBIfam" id="TIGR01312">
    <property type="entry name" value="XylB"/>
    <property type="match status" value="1"/>
</dbReference>
<dbReference type="Gene3D" id="3.30.420.40">
    <property type="match status" value="2"/>
</dbReference>
<dbReference type="CDD" id="cd07809">
    <property type="entry name" value="ASKHA_NBD_FGGY_BaXK-like"/>
    <property type="match status" value="1"/>
</dbReference>
<dbReference type="RefSeq" id="WP_132922402.1">
    <property type="nucleotide sequence ID" value="NZ_SJOI01000001.1"/>
</dbReference>
<dbReference type="SUPFAM" id="SSF53067">
    <property type="entry name" value="Actin-like ATPase domain"/>
    <property type="match status" value="2"/>
</dbReference>
<evidence type="ECO:0000256" key="1">
    <source>
        <dbReference type="ARBA" id="ARBA00009156"/>
    </source>
</evidence>
<evidence type="ECO:0000256" key="2">
    <source>
        <dbReference type="ARBA" id="ARBA00022679"/>
    </source>
</evidence>
<keyword evidence="4 6" id="KW-0418">Kinase</keyword>
<comment type="catalytic activity">
    <reaction evidence="6">
        <text>D-xylulose + ATP = D-xylulose 5-phosphate + ADP + H(+)</text>
        <dbReference type="Rhea" id="RHEA:10964"/>
        <dbReference type="ChEBI" id="CHEBI:15378"/>
        <dbReference type="ChEBI" id="CHEBI:17140"/>
        <dbReference type="ChEBI" id="CHEBI:30616"/>
        <dbReference type="ChEBI" id="CHEBI:57737"/>
        <dbReference type="ChEBI" id="CHEBI:456216"/>
        <dbReference type="EC" id="2.7.1.17"/>
    </reaction>
</comment>
<dbReference type="PANTHER" id="PTHR43095:SF5">
    <property type="entry name" value="XYLULOSE KINASE"/>
    <property type="match status" value="1"/>
</dbReference>
<feature type="domain" description="Carbohydrate kinase FGGY N-terminal" evidence="7">
    <location>
        <begin position="7"/>
        <end position="245"/>
    </location>
</feature>